<name>A0ABY9YQU7_9GAMM</name>
<organism evidence="2 3">
    <name type="scientific">Stenotrophomonas oahuensis</name>
    <dbReference type="NCBI Taxonomy" id="3003271"/>
    <lineage>
        <taxon>Bacteria</taxon>
        <taxon>Pseudomonadati</taxon>
        <taxon>Pseudomonadota</taxon>
        <taxon>Gammaproteobacteria</taxon>
        <taxon>Lysobacterales</taxon>
        <taxon>Lysobacteraceae</taxon>
        <taxon>Stenotrophomonas</taxon>
    </lineage>
</organism>
<dbReference type="EMBL" id="CP115541">
    <property type="protein sequence ID" value="WNH52965.1"/>
    <property type="molecule type" value="Genomic_DNA"/>
</dbReference>
<dbReference type="RefSeq" id="WP_311192133.1">
    <property type="nucleotide sequence ID" value="NZ_CP115541.1"/>
</dbReference>
<evidence type="ECO:0000313" key="3">
    <source>
        <dbReference type="Proteomes" id="UP001302072"/>
    </source>
</evidence>
<evidence type="ECO:0000256" key="1">
    <source>
        <dbReference type="SAM" id="MobiDB-lite"/>
    </source>
</evidence>
<sequence length="148" mass="17074">MPSSADPRRIAQWVDQRAQRLRRDAAAQADVAAAHDAQAGELRVQANARLLDAQVQQELGLDRQRLFDRLRAVAIARAHVLECDLRARDLLAQAKQARQQEQELRRSAAQQQSRARRLDAAGARLERHRRQAQQRRDERQIQEEYACR</sequence>
<proteinExistence type="predicted"/>
<accession>A0ABY9YQU7</accession>
<keyword evidence="3" id="KW-1185">Reference proteome</keyword>
<gene>
    <name evidence="2" type="ORF">PDM29_01465</name>
</gene>
<dbReference type="Proteomes" id="UP001302072">
    <property type="component" value="Chromosome"/>
</dbReference>
<protein>
    <recommendedName>
        <fullName evidence="4">Type III secretion protein</fullName>
    </recommendedName>
</protein>
<feature type="region of interest" description="Disordered" evidence="1">
    <location>
        <begin position="99"/>
        <end position="148"/>
    </location>
</feature>
<feature type="compositionally biased region" description="Basic and acidic residues" evidence="1">
    <location>
        <begin position="134"/>
        <end position="148"/>
    </location>
</feature>
<evidence type="ECO:0008006" key="4">
    <source>
        <dbReference type="Google" id="ProtNLM"/>
    </source>
</evidence>
<reference evidence="2 3" key="1">
    <citation type="submission" date="2022-12" db="EMBL/GenBank/DDBJ databases">
        <title>Two new species, Stenotrophomonas aracearum and Stenotrophomonas oahuensis, isolated from Anthurium (Araceae family) in Hawaii.</title>
        <authorList>
            <person name="Chunag S.C."/>
            <person name="Dobhal S."/>
            <person name="Alvarez A."/>
            <person name="Arif M."/>
        </authorList>
    </citation>
    <scope>NUCLEOTIDE SEQUENCE [LARGE SCALE GENOMIC DNA]</scope>
    <source>
        <strain evidence="2 3">A5586</strain>
    </source>
</reference>
<evidence type="ECO:0000313" key="2">
    <source>
        <dbReference type="EMBL" id="WNH52965.1"/>
    </source>
</evidence>